<proteinExistence type="predicted"/>
<keyword evidence="2" id="KW-1185">Reference proteome</keyword>
<sequence length="446" mass="50188">MDSQQPLGYSTKSALVQLRDGIRNVIEEHKQNNPTGYGLVRNIISFSSEKVLLSGVAYTITFLYIICLILTYLLGDYVKADGYLLWLAFFLFVILIINFLIALNEEYLFRHEIPHRVKKVLGMLVNLPWALLVEGDVIVLRPGQEVPGHCRGLQPHNSELFFGQTFQPKDASDPLIQALSESNLKPDSLKSLWKTFFNILLGREDMVVRTANIVHVLGSLSALCCVDKKGILSWPNPTAEKVFFLRNSGPASGASSKTSLVGSMRQSQTNLDQEVAQIEPSTIVENAPFCVEFDDQRWRQHLARLKPLGLAAVLNTCAPAPRHTYAHFCAHLTCEAQYRYGHCGHYGHWAGPQADTIRRETRFVRSLHLSTRVKVPLPHMLAVVVKDQANQLQMLTQGTADIILDSCVDYWNGRDLTPISPADRKKIIDFYQRNSLTAYCTAFAYK</sequence>
<dbReference type="Proteomes" id="UP001064048">
    <property type="component" value="Chromosome 6"/>
</dbReference>
<dbReference type="EMBL" id="CM046106">
    <property type="protein sequence ID" value="KAI8435665.1"/>
    <property type="molecule type" value="Genomic_DNA"/>
</dbReference>
<comment type="caution">
    <text evidence="1">The sequence shown here is derived from an EMBL/GenBank/DDBJ whole genome shotgun (WGS) entry which is preliminary data.</text>
</comment>
<name>A0ACC0KHE2_CHOFU</name>
<reference evidence="1 2" key="1">
    <citation type="journal article" date="2022" name="Genome Biol. Evol.">
        <title>The Spruce Budworm Genome: Reconstructing the Evolutionary History of Antifreeze Proteins.</title>
        <authorList>
            <person name="Beliveau C."/>
            <person name="Gagne P."/>
            <person name="Picq S."/>
            <person name="Vernygora O."/>
            <person name="Keeling C.I."/>
            <person name="Pinkney K."/>
            <person name="Doucet D."/>
            <person name="Wen F."/>
            <person name="Johnston J.S."/>
            <person name="Maaroufi H."/>
            <person name="Boyle B."/>
            <person name="Laroche J."/>
            <person name="Dewar K."/>
            <person name="Juretic N."/>
            <person name="Blackburn G."/>
            <person name="Nisole A."/>
            <person name="Brunet B."/>
            <person name="Brandao M."/>
            <person name="Lumley L."/>
            <person name="Duan J."/>
            <person name="Quan G."/>
            <person name="Lucarotti C.J."/>
            <person name="Roe A.D."/>
            <person name="Sperling F.A.H."/>
            <person name="Levesque R.C."/>
            <person name="Cusson M."/>
        </authorList>
    </citation>
    <scope>NUCLEOTIDE SEQUENCE [LARGE SCALE GENOMIC DNA]</scope>
    <source>
        <strain evidence="1">Glfc:IPQL:Cfum</strain>
    </source>
</reference>
<accession>A0ACC0KHE2</accession>
<gene>
    <name evidence="1" type="ORF">MSG28_003928</name>
</gene>
<protein>
    <submittedName>
        <fullName evidence="1">Uncharacterized protein</fullName>
    </submittedName>
</protein>
<evidence type="ECO:0000313" key="2">
    <source>
        <dbReference type="Proteomes" id="UP001064048"/>
    </source>
</evidence>
<evidence type="ECO:0000313" key="1">
    <source>
        <dbReference type="EMBL" id="KAI8435665.1"/>
    </source>
</evidence>
<organism evidence="1 2">
    <name type="scientific">Choristoneura fumiferana</name>
    <name type="common">Spruce budworm moth</name>
    <name type="synonym">Archips fumiferana</name>
    <dbReference type="NCBI Taxonomy" id="7141"/>
    <lineage>
        <taxon>Eukaryota</taxon>
        <taxon>Metazoa</taxon>
        <taxon>Ecdysozoa</taxon>
        <taxon>Arthropoda</taxon>
        <taxon>Hexapoda</taxon>
        <taxon>Insecta</taxon>
        <taxon>Pterygota</taxon>
        <taxon>Neoptera</taxon>
        <taxon>Endopterygota</taxon>
        <taxon>Lepidoptera</taxon>
        <taxon>Glossata</taxon>
        <taxon>Ditrysia</taxon>
        <taxon>Tortricoidea</taxon>
        <taxon>Tortricidae</taxon>
        <taxon>Tortricinae</taxon>
        <taxon>Choristoneura</taxon>
    </lineage>
</organism>